<keyword evidence="2" id="KW-1185">Reference proteome</keyword>
<dbReference type="Proteomes" id="UP000605676">
    <property type="component" value="Unassembled WGS sequence"/>
</dbReference>
<evidence type="ECO:0008006" key="3">
    <source>
        <dbReference type="Google" id="ProtNLM"/>
    </source>
</evidence>
<sequence>MTIKFLKDVFEDAHLHDELDYLWKVIISKNHSLVQIDSLTKDAILESTWYRGARKSLQELINHTITRSIQSSTTIPKIHISNTSDDHHYSISEAIGMLEKDFEIIFEHSENDAHLFNALLRNFKKKSKKIRKLKDNGILEYGMGGGSTIESMITSKLDKFNGQNYPKPSHKYIHCFVIFDSDCTYPNQGLKTDKDNLIKFLESKEIPYHVLEKREMENYIPDEVFDEVNYLKDYFNAYLQLSPVQKDYFDIENGFPSDKNFSSIKPPEIQKLYGDLTDEVKKVFRDNNAKKINGSSRQNFKTEFPKLFSSQKVTRESLLKRCSHHDPKNINNPCNPNELPDLLSDIEKYL</sequence>
<evidence type="ECO:0000313" key="1">
    <source>
        <dbReference type="EMBL" id="MBK3519957.1"/>
    </source>
</evidence>
<evidence type="ECO:0000313" key="2">
    <source>
        <dbReference type="Proteomes" id="UP000605676"/>
    </source>
</evidence>
<protein>
    <recommendedName>
        <fullName evidence="3">DUF4935 domain-containing protein</fullName>
    </recommendedName>
</protein>
<organism evidence="1 2">
    <name type="scientific">Carboxylicivirga marina</name>
    <dbReference type="NCBI Taxonomy" id="2800988"/>
    <lineage>
        <taxon>Bacteria</taxon>
        <taxon>Pseudomonadati</taxon>
        <taxon>Bacteroidota</taxon>
        <taxon>Bacteroidia</taxon>
        <taxon>Marinilabiliales</taxon>
        <taxon>Marinilabiliaceae</taxon>
        <taxon>Carboxylicivirga</taxon>
    </lineage>
</organism>
<comment type="caution">
    <text evidence="1">The sequence shown here is derived from an EMBL/GenBank/DDBJ whole genome shotgun (WGS) entry which is preliminary data.</text>
</comment>
<dbReference type="EMBL" id="JAENRR010000111">
    <property type="protein sequence ID" value="MBK3519957.1"/>
    <property type="molecule type" value="Genomic_DNA"/>
</dbReference>
<name>A0ABS1HQK9_9BACT</name>
<accession>A0ABS1HQK9</accession>
<proteinExistence type="predicted"/>
<gene>
    <name evidence="1" type="ORF">JIV24_21640</name>
</gene>
<reference evidence="1 2" key="1">
    <citation type="submission" date="2021-01" db="EMBL/GenBank/DDBJ databases">
        <title>Carboxyliciviraga sp.nov., isolated from coastal sediments.</title>
        <authorList>
            <person name="Lu D."/>
            <person name="Zhang T."/>
        </authorList>
    </citation>
    <scope>NUCLEOTIDE SEQUENCE [LARGE SCALE GENOMIC DNA]</scope>
    <source>
        <strain evidence="1 2">N1Y132</strain>
    </source>
</reference>
<dbReference type="RefSeq" id="WP_200467176.1">
    <property type="nucleotide sequence ID" value="NZ_JAENRR010000111.1"/>
</dbReference>